<evidence type="ECO:0000256" key="1">
    <source>
        <dbReference type="SAM" id="MobiDB-lite"/>
    </source>
</evidence>
<accession>A0ABQ5H1L3</accession>
<name>A0ABQ5H1L3_9ASTR</name>
<feature type="region of interest" description="Disordered" evidence="1">
    <location>
        <begin position="388"/>
        <end position="410"/>
    </location>
</feature>
<reference evidence="2" key="2">
    <citation type="submission" date="2022-01" db="EMBL/GenBank/DDBJ databases">
        <authorList>
            <person name="Yamashiro T."/>
            <person name="Shiraishi A."/>
            <person name="Satake H."/>
            <person name="Nakayama K."/>
        </authorList>
    </citation>
    <scope>NUCLEOTIDE SEQUENCE</scope>
</reference>
<organism evidence="2 3">
    <name type="scientific">Tanacetum coccineum</name>
    <dbReference type="NCBI Taxonomy" id="301880"/>
    <lineage>
        <taxon>Eukaryota</taxon>
        <taxon>Viridiplantae</taxon>
        <taxon>Streptophyta</taxon>
        <taxon>Embryophyta</taxon>
        <taxon>Tracheophyta</taxon>
        <taxon>Spermatophyta</taxon>
        <taxon>Magnoliopsida</taxon>
        <taxon>eudicotyledons</taxon>
        <taxon>Gunneridae</taxon>
        <taxon>Pentapetalae</taxon>
        <taxon>asterids</taxon>
        <taxon>campanulids</taxon>
        <taxon>Asterales</taxon>
        <taxon>Asteraceae</taxon>
        <taxon>Asteroideae</taxon>
        <taxon>Anthemideae</taxon>
        <taxon>Anthemidinae</taxon>
        <taxon>Tanacetum</taxon>
    </lineage>
</organism>
<dbReference type="Proteomes" id="UP001151760">
    <property type="component" value="Unassembled WGS sequence"/>
</dbReference>
<reference evidence="2" key="1">
    <citation type="journal article" date="2022" name="Int. J. Mol. Sci.">
        <title>Draft Genome of Tanacetum Coccineum: Genomic Comparison of Closely Related Tanacetum-Family Plants.</title>
        <authorList>
            <person name="Yamashiro T."/>
            <person name="Shiraishi A."/>
            <person name="Nakayama K."/>
            <person name="Satake H."/>
        </authorList>
    </citation>
    <scope>NUCLEOTIDE SEQUENCE</scope>
</reference>
<sequence>MRQAYGADPNVDLLRAFLNLGPARLERQLIFHRKQDSSFQYSELLLEDNKLDKKSFKDVLPISFIMEGIDDEFHFIIEACVGDEGGSPSTKFVNNEALVIDADPLTAVHPLEFAKNIGDFDDAPSEQDEVTLIDRTTAEKTQNQRVSASSKATRKRKQTVKSSKREPQQKVRKFPSAKELKNIADCHFVIAHGIPLLWKRYLKEISLDKNLVISMAKLICNRKEVEKDKAYAELDRKCNEALQDLDKNPLVMDMRLEIKTLQGQVDRLHGEYIRLVLEEKKWVNYEQDPSILHLKVERPESEREKLKSSETYCLTCQGGYVSWQVYNFQRGSFFKKSLDLEKISGYRSSSKKEFDQAGDNLATTSYPSIAEATADPYASLEKLLSKKPKSLRTKPALSNSKPLSLRALVS</sequence>
<proteinExistence type="predicted"/>
<protein>
    <submittedName>
        <fullName evidence="2">Uncharacterized protein</fullName>
    </submittedName>
</protein>
<evidence type="ECO:0000313" key="3">
    <source>
        <dbReference type="Proteomes" id="UP001151760"/>
    </source>
</evidence>
<gene>
    <name evidence="2" type="ORF">Tco_1055811</name>
</gene>
<comment type="caution">
    <text evidence="2">The sequence shown here is derived from an EMBL/GenBank/DDBJ whole genome shotgun (WGS) entry which is preliminary data.</text>
</comment>
<keyword evidence="3" id="KW-1185">Reference proteome</keyword>
<dbReference type="EMBL" id="BQNB010019084">
    <property type="protein sequence ID" value="GJT81469.1"/>
    <property type="molecule type" value="Genomic_DNA"/>
</dbReference>
<evidence type="ECO:0000313" key="2">
    <source>
        <dbReference type="EMBL" id="GJT81469.1"/>
    </source>
</evidence>
<feature type="region of interest" description="Disordered" evidence="1">
    <location>
        <begin position="137"/>
        <end position="174"/>
    </location>
</feature>
<feature type="compositionally biased region" description="Polar residues" evidence="1">
    <location>
        <begin position="139"/>
        <end position="151"/>
    </location>
</feature>